<feature type="domain" description="HTH luxR-type" evidence="3">
    <location>
        <begin position="139"/>
        <end position="204"/>
    </location>
</feature>
<accession>A0A1I4PEI4</accession>
<evidence type="ECO:0000313" key="4">
    <source>
        <dbReference type="EMBL" id="SFM26139.1"/>
    </source>
</evidence>
<dbReference type="AlphaFoldDB" id="A0A1I4PEI4"/>
<evidence type="ECO:0000259" key="3">
    <source>
        <dbReference type="PROSITE" id="PS50043"/>
    </source>
</evidence>
<dbReference type="EMBL" id="FOTR01000011">
    <property type="protein sequence ID" value="SFM26139.1"/>
    <property type="molecule type" value="Genomic_DNA"/>
</dbReference>
<dbReference type="RefSeq" id="WP_091485013.1">
    <property type="nucleotide sequence ID" value="NZ_FOTR01000011.1"/>
</dbReference>
<dbReference type="InterPro" id="IPR016032">
    <property type="entry name" value="Sig_transdc_resp-reg_C-effctor"/>
</dbReference>
<proteinExistence type="predicted"/>
<dbReference type="Gene3D" id="3.40.50.2300">
    <property type="match status" value="1"/>
</dbReference>
<gene>
    <name evidence="4" type="ORF">SAMN04487943_11124</name>
</gene>
<dbReference type="PROSITE" id="PS00622">
    <property type="entry name" value="HTH_LUXR_1"/>
    <property type="match status" value="1"/>
</dbReference>
<protein>
    <submittedName>
        <fullName evidence="4">Two-component system, NarL family, response regulator DegU</fullName>
    </submittedName>
</protein>
<reference evidence="5" key="1">
    <citation type="submission" date="2016-10" db="EMBL/GenBank/DDBJ databases">
        <authorList>
            <person name="Varghese N."/>
            <person name="Submissions S."/>
        </authorList>
    </citation>
    <scope>NUCLEOTIDE SEQUENCE [LARGE SCALE GENOMIC DNA]</scope>
    <source>
        <strain evidence="5">CGMCC 1.4250</strain>
    </source>
</reference>
<dbReference type="STRING" id="334253.SAMN04487943_11124"/>
<dbReference type="Pfam" id="PF00196">
    <property type="entry name" value="GerE"/>
    <property type="match status" value="1"/>
</dbReference>
<evidence type="ECO:0000256" key="2">
    <source>
        <dbReference type="ARBA" id="ARBA00023163"/>
    </source>
</evidence>
<keyword evidence="1" id="KW-0805">Transcription regulation</keyword>
<organism evidence="4 5">
    <name type="scientific">Gracilibacillus orientalis</name>
    <dbReference type="NCBI Taxonomy" id="334253"/>
    <lineage>
        <taxon>Bacteria</taxon>
        <taxon>Bacillati</taxon>
        <taxon>Bacillota</taxon>
        <taxon>Bacilli</taxon>
        <taxon>Bacillales</taxon>
        <taxon>Bacillaceae</taxon>
        <taxon>Gracilibacillus</taxon>
    </lineage>
</organism>
<dbReference type="PROSITE" id="PS50043">
    <property type="entry name" value="HTH_LUXR_2"/>
    <property type="match status" value="1"/>
</dbReference>
<dbReference type="PRINTS" id="PR00038">
    <property type="entry name" value="HTHLUXR"/>
</dbReference>
<dbReference type="Proteomes" id="UP000198565">
    <property type="component" value="Unassembled WGS sequence"/>
</dbReference>
<dbReference type="InterPro" id="IPR000792">
    <property type="entry name" value="Tscrpt_reg_LuxR_C"/>
</dbReference>
<keyword evidence="2" id="KW-0804">Transcription</keyword>
<dbReference type="CDD" id="cd06170">
    <property type="entry name" value="LuxR_C_like"/>
    <property type="match status" value="1"/>
</dbReference>
<dbReference type="PANTHER" id="PTHR45566">
    <property type="entry name" value="HTH-TYPE TRANSCRIPTIONAL REGULATOR YHJB-RELATED"/>
    <property type="match status" value="1"/>
</dbReference>
<dbReference type="SUPFAM" id="SSF52172">
    <property type="entry name" value="CheY-like"/>
    <property type="match status" value="1"/>
</dbReference>
<dbReference type="InterPro" id="IPR011006">
    <property type="entry name" value="CheY-like_superfamily"/>
</dbReference>
<dbReference type="InterPro" id="IPR051015">
    <property type="entry name" value="EvgA-like"/>
</dbReference>
<dbReference type="GO" id="GO:0003677">
    <property type="term" value="F:DNA binding"/>
    <property type="evidence" value="ECO:0007669"/>
    <property type="project" value="InterPro"/>
</dbReference>
<dbReference type="SMART" id="SM00421">
    <property type="entry name" value="HTH_LUXR"/>
    <property type="match status" value="1"/>
</dbReference>
<dbReference type="PANTHER" id="PTHR45566:SF2">
    <property type="entry name" value="NARL SUBFAMILY"/>
    <property type="match status" value="1"/>
</dbReference>
<dbReference type="OrthoDB" id="2814434at2"/>
<evidence type="ECO:0000256" key="1">
    <source>
        <dbReference type="ARBA" id="ARBA00023015"/>
    </source>
</evidence>
<dbReference type="Gene3D" id="1.10.10.10">
    <property type="entry name" value="Winged helix-like DNA-binding domain superfamily/Winged helix DNA-binding domain"/>
    <property type="match status" value="1"/>
</dbReference>
<name>A0A1I4PEI4_9BACI</name>
<dbReference type="SUPFAM" id="SSF46894">
    <property type="entry name" value="C-terminal effector domain of the bipartite response regulators"/>
    <property type="match status" value="1"/>
</dbReference>
<dbReference type="GO" id="GO:0006355">
    <property type="term" value="P:regulation of DNA-templated transcription"/>
    <property type="evidence" value="ECO:0007669"/>
    <property type="project" value="InterPro"/>
</dbReference>
<sequence>MRIAIVKETSIFREGLVGVLSNEFESYNIIAVEPKQQEKLRDYIIDLLIIDIDTNVDTMSLINTYMKNNKQIIVWTEDANHPSLTELFKMDLNGYFFNGMEKKELVHAIQKIISGQHYIHEDLSQVLLGDYRDIHSRKERRPVGVFTNREWEVMELLTQGYSNNRISQKLYITDKTVKNHISSILRKLEVPDRTNAVITALKNQWFHVS</sequence>
<keyword evidence="5" id="KW-1185">Reference proteome</keyword>
<evidence type="ECO:0000313" key="5">
    <source>
        <dbReference type="Proteomes" id="UP000198565"/>
    </source>
</evidence>
<dbReference type="InterPro" id="IPR036388">
    <property type="entry name" value="WH-like_DNA-bd_sf"/>
</dbReference>